<evidence type="ECO:0000256" key="4">
    <source>
        <dbReference type="ARBA" id="ARBA00022840"/>
    </source>
</evidence>
<dbReference type="InterPro" id="IPR045076">
    <property type="entry name" value="MutS"/>
</dbReference>
<evidence type="ECO:0000313" key="11">
    <source>
        <dbReference type="Proteomes" id="UP000503447"/>
    </source>
</evidence>
<evidence type="ECO:0000256" key="7">
    <source>
        <dbReference type="SAM" id="Coils"/>
    </source>
</evidence>
<dbReference type="AlphaFoldDB" id="A0A6M5Z5G6"/>
<dbReference type="GO" id="GO:0140664">
    <property type="term" value="F:ATP-dependent DNA damage sensor activity"/>
    <property type="evidence" value="ECO:0007669"/>
    <property type="project" value="InterPro"/>
</dbReference>
<keyword evidence="5" id="KW-0694">RNA-binding</keyword>
<sequence>MITLHATADHALMDAHTLDLLGFDKLREILVGYTSSSLGRDLARQLEPSTDVGVVRKEIALVTEMVTALGLNQPPPFNGLHDVRLIARRAAIGTMLTAEQLIEVAEALNCTGAMYRYRMRLAEHLSGLIDHLSGIEDLGTVGKSIGGCIDGRGHVLDMASRDLAAVRQKLYDLDEKVKAEIRRLLRDPELRKILSYPNATVHGDHYVLPVSVNYRHKVPGVVHRVSGTGETLFVEPASIAGLSAERVQLKADEDREVKRVLRRLSSEVGRVAKPLVYSLDVLAKLDLITAKARYSRDFDMSPPDVNTEGRLWLRNARHPLLEALFRNDPPPSNSEPGARSAEQKPEDPPSSGTASSAPRSALRAPRSESVPRSVVPIDIRLGIGFNLLVITGPNTGGKTVTLKTTGLLCLMAQCGMHLPAGEGSLVPVFRHILSDIGDEQSLEQSLSTFSSHVSRIASIFKVADDQSLILLDELGAGTDPTEGAALGRAILDQLDHVGCRAIVTTHLGDLKTYAFNNDRAENGAVEFDVETMRPTYRLHIGQFGMSNALKIARRLKLPKELLRKAHRYLKKRKGKSGELVRLQELRLEAEQAKVEALAARHDADREKEALARERAALEKETADRAALHDLRAGLKAGTVVTVQRFGSTGKVVKVDAKKQTVTVSVGIGQWEVPFEEIFPVA</sequence>
<proteinExistence type="predicted"/>
<keyword evidence="7" id="KW-0175">Coiled coil</keyword>
<dbReference type="Proteomes" id="UP000503447">
    <property type="component" value="Chromosome"/>
</dbReference>
<dbReference type="InterPro" id="IPR005747">
    <property type="entry name" value="MutS2"/>
</dbReference>
<keyword evidence="2" id="KW-0547">Nucleotide-binding</keyword>
<name>A0A6M5Z5G6_9BACT</name>
<dbReference type="PANTHER" id="PTHR48466:SF2">
    <property type="entry name" value="OS10G0509000 PROTEIN"/>
    <property type="match status" value="1"/>
</dbReference>
<evidence type="ECO:0000256" key="1">
    <source>
        <dbReference type="ARBA" id="ARBA00022730"/>
    </source>
</evidence>
<dbReference type="SMART" id="SM00534">
    <property type="entry name" value="MUTSac"/>
    <property type="match status" value="1"/>
</dbReference>
<feature type="region of interest" description="Disordered" evidence="8">
    <location>
        <begin position="324"/>
        <end position="367"/>
    </location>
</feature>
<dbReference type="Gene3D" id="3.40.50.300">
    <property type="entry name" value="P-loop containing nucleotide triphosphate hydrolases"/>
    <property type="match status" value="1"/>
</dbReference>
<dbReference type="InterPro" id="IPR036187">
    <property type="entry name" value="DNA_mismatch_repair_MutS_sf"/>
</dbReference>
<keyword evidence="6" id="KW-0238">DNA-binding</keyword>
<feature type="compositionally biased region" description="Low complexity" evidence="8">
    <location>
        <begin position="354"/>
        <end position="364"/>
    </location>
</feature>
<dbReference type="FunFam" id="3.40.50.300:FF:000830">
    <property type="entry name" value="Endonuclease MutS2"/>
    <property type="match status" value="1"/>
</dbReference>
<keyword evidence="4" id="KW-0067">ATP-binding</keyword>
<dbReference type="EMBL" id="CP053452">
    <property type="protein sequence ID" value="QJX00503.1"/>
    <property type="molecule type" value="Genomic_DNA"/>
</dbReference>
<dbReference type="PIRSF" id="PIRSF005814">
    <property type="entry name" value="MutS_YshD"/>
    <property type="match status" value="1"/>
</dbReference>
<dbReference type="GO" id="GO:0016887">
    <property type="term" value="F:ATP hydrolysis activity"/>
    <property type="evidence" value="ECO:0007669"/>
    <property type="project" value="InterPro"/>
</dbReference>
<dbReference type="InterPro" id="IPR007696">
    <property type="entry name" value="DNA_mismatch_repair_MutS_core"/>
</dbReference>
<keyword evidence="11" id="KW-1185">Reference proteome</keyword>
<evidence type="ECO:0000256" key="5">
    <source>
        <dbReference type="ARBA" id="ARBA00022884"/>
    </source>
</evidence>
<dbReference type="RefSeq" id="WP_227254623.1">
    <property type="nucleotide sequence ID" value="NZ_CP053452.2"/>
</dbReference>
<dbReference type="KEGG" id="ftj:FTUN_8133"/>
<dbReference type="GO" id="GO:0004519">
    <property type="term" value="F:endonuclease activity"/>
    <property type="evidence" value="ECO:0007669"/>
    <property type="project" value="InterPro"/>
</dbReference>
<evidence type="ECO:0000259" key="9">
    <source>
        <dbReference type="PROSITE" id="PS00486"/>
    </source>
</evidence>
<dbReference type="SUPFAM" id="SSF48334">
    <property type="entry name" value="DNA repair protein MutS, domain III"/>
    <property type="match status" value="1"/>
</dbReference>
<keyword evidence="3" id="KW-0378">Hydrolase</keyword>
<dbReference type="SMART" id="SM00533">
    <property type="entry name" value="MUTSd"/>
    <property type="match status" value="1"/>
</dbReference>
<evidence type="ECO:0000256" key="8">
    <source>
        <dbReference type="SAM" id="MobiDB-lite"/>
    </source>
</evidence>
<dbReference type="GO" id="GO:0045910">
    <property type="term" value="P:negative regulation of DNA recombination"/>
    <property type="evidence" value="ECO:0007669"/>
    <property type="project" value="InterPro"/>
</dbReference>
<dbReference type="InterPro" id="IPR027417">
    <property type="entry name" value="P-loop_NTPase"/>
</dbReference>
<dbReference type="NCBIfam" id="TIGR01069">
    <property type="entry name" value="mutS2"/>
    <property type="match status" value="1"/>
</dbReference>
<dbReference type="GO" id="GO:0006298">
    <property type="term" value="P:mismatch repair"/>
    <property type="evidence" value="ECO:0007669"/>
    <property type="project" value="InterPro"/>
</dbReference>
<dbReference type="GO" id="GO:0030983">
    <property type="term" value="F:mismatched DNA binding"/>
    <property type="evidence" value="ECO:0007669"/>
    <property type="project" value="InterPro"/>
</dbReference>
<feature type="coiled-coil region" evidence="7">
    <location>
        <begin position="580"/>
        <end position="623"/>
    </location>
</feature>
<evidence type="ECO:0000256" key="6">
    <source>
        <dbReference type="ARBA" id="ARBA00023125"/>
    </source>
</evidence>
<dbReference type="GO" id="GO:0005524">
    <property type="term" value="F:ATP binding"/>
    <property type="evidence" value="ECO:0007669"/>
    <property type="project" value="UniProtKB-KW"/>
</dbReference>
<evidence type="ECO:0000313" key="10">
    <source>
        <dbReference type="EMBL" id="QJX00503.1"/>
    </source>
</evidence>
<dbReference type="PANTHER" id="PTHR48466">
    <property type="entry name" value="OS10G0509000 PROTEIN-RELATED"/>
    <property type="match status" value="1"/>
</dbReference>
<dbReference type="SUPFAM" id="SSF52540">
    <property type="entry name" value="P-loop containing nucleoside triphosphate hydrolases"/>
    <property type="match status" value="1"/>
</dbReference>
<organism evidence="10 11">
    <name type="scientific">Frigoriglobus tundricola</name>
    <dbReference type="NCBI Taxonomy" id="2774151"/>
    <lineage>
        <taxon>Bacteria</taxon>
        <taxon>Pseudomonadati</taxon>
        <taxon>Planctomycetota</taxon>
        <taxon>Planctomycetia</taxon>
        <taxon>Gemmatales</taxon>
        <taxon>Gemmataceae</taxon>
        <taxon>Frigoriglobus</taxon>
    </lineage>
</organism>
<feature type="domain" description="DNA mismatch repair proteins mutS family" evidence="9">
    <location>
        <begin position="467"/>
        <end position="483"/>
    </location>
</feature>
<dbReference type="InterPro" id="IPR000432">
    <property type="entry name" value="DNA_mismatch_repair_MutS_C"/>
</dbReference>
<reference evidence="11" key="1">
    <citation type="submission" date="2020-05" db="EMBL/GenBank/DDBJ databases">
        <title>Frigoriglobus tundricola gen. nov., sp. nov., a psychrotolerant cellulolytic planctomycete of the family Gemmataceae with two divergent copies of 16S rRNA gene.</title>
        <authorList>
            <person name="Kulichevskaya I.S."/>
            <person name="Ivanova A.A."/>
            <person name="Naumoff D.G."/>
            <person name="Beletsky A.V."/>
            <person name="Rijpstra W.I.C."/>
            <person name="Sinninghe Damste J.S."/>
            <person name="Mardanov A.V."/>
            <person name="Ravin N.V."/>
            <person name="Dedysh S.N."/>
        </authorList>
    </citation>
    <scope>NUCLEOTIDE SEQUENCE [LARGE SCALE GENOMIC DNA]</scope>
    <source>
        <strain evidence="11">PL17</strain>
    </source>
</reference>
<accession>A0A6M5Z5G6</accession>
<dbReference type="GO" id="GO:0019843">
    <property type="term" value="F:rRNA binding"/>
    <property type="evidence" value="ECO:0007669"/>
    <property type="project" value="UniProtKB-KW"/>
</dbReference>
<dbReference type="Pfam" id="PF00488">
    <property type="entry name" value="MutS_V"/>
    <property type="match status" value="1"/>
</dbReference>
<gene>
    <name evidence="10" type="ORF">FTUN_8133</name>
</gene>
<dbReference type="PROSITE" id="PS00486">
    <property type="entry name" value="DNA_MISMATCH_REPAIR_2"/>
    <property type="match status" value="1"/>
</dbReference>
<evidence type="ECO:0000256" key="3">
    <source>
        <dbReference type="ARBA" id="ARBA00022801"/>
    </source>
</evidence>
<keyword evidence="1" id="KW-0699">rRNA-binding</keyword>
<protein>
    <submittedName>
        <fullName evidence="10">Recombination inhibitory protein MutS2</fullName>
    </submittedName>
</protein>
<evidence type="ECO:0000256" key="2">
    <source>
        <dbReference type="ARBA" id="ARBA00022741"/>
    </source>
</evidence>